<feature type="region of interest" description="Disordered" evidence="1">
    <location>
        <begin position="59"/>
        <end position="95"/>
    </location>
</feature>
<dbReference type="EMBL" id="JAULSX010000005">
    <property type="protein sequence ID" value="KAK3490887.1"/>
    <property type="molecule type" value="Genomic_DNA"/>
</dbReference>
<evidence type="ECO:0000313" key="3">
    <source>
        <dbReference type="Proteomes" id="UP001285908"/>
    </source>
</evidence>
<sequence>MESPWANETHSARLVSSRRPSPTNAVRRTLPSPLTASACPSKIPTIPFQRPLGCDTLRRRRSSLASPRSKLACTSSRSSLLGPPRSSPPSLQLEPRAFKPSKLPAKTTILPVPAAFPFPIFRYLFRTLKIFWKLREGLPILGASNHPSALILIRKFQS</sequence>
<reference evidence="2 3" key="1">
    <citation type="journal article" date="2023" name="Mol. Phylogenet. Evol.">
        <title>Genome-scale phylogeny and comparative genomics of the fungal order Sordariales.</title>
        <authorList>
            <person name="Hensen N."/>
            <person name="Bonometti L."/>
            <person name="Westerberg I."/>
            <person name="Brannstrom I.O."/>
            <person name="Guillou S."/>
            <person name="Cros-Aarteil S."/>
            <person name="Calhoun S."/>
            <person name="Haridas S."/>
            <person name="Kuo A."/>
            <person name="Mondo S."/>
            <person name="Pangilinan J."/>
            <person name="Riley R."/>
            <person name="LaButti K."/>
            <person name="Andreopoulos B."/>
            <person name="Lipzen A."/>
            <person name="Chen C."/>
            <person name="Yan M."/>
            <person name="Daum C."/>
            <person name="Ng V."/>
            <person name="Clum A."/>
            <person name="Steindorff A."/>
            <person name="Ohm R.A."/>
            <person name="Martin F."/>
            <person name="Silar P."/>
            <person name="Natvig D.O."/>
            <person name="Lalanne C."/>
            <person name="Gautier V."/>
            <person name="Ament-Velasquez S.L."/>
            <person name="Kruys A."/>
            <person name="Hutchinson M.I."/>
            <person name="Powell A.J."/>
            <person name="Barry K."/>
            <person name="Miller A.N."/>
            <person name="Grigoriev I.V."/>
            <person name="Debuchy R."/>
            <person name="Gladieux P."/>
            <person name="Hiltunen Thoren M."/>
            <person name="Johannesson H."/>
        </authorList>
    </citation>
    <scope>NUCLEOTIDE SEQUENCE [LARGE SCALE GENOMIC DNA]</scope>
    <source>
        <strain evidence="2 3">FGSC 10403</strain>
    </source>
</reference>
<feature type="compositionally biased region" description="Low complexity" evidence="1">
    <location>
        <begin position="63"/>
        <end position="95"/>
    </location>
</feature>
<dbReference type="AlphaFoldDB" id="A0AAJ0MQW8"/>
<comment type="caution">
    <text evidence="2">The sequence shown here is derived from an EMBL/GenBank/DDBJ whole genome shotgun (WGS) entry which is preliminary data.</text>
</comment>
<proteinExistence type="predicted"/>
<protein>
    <submittedName>
        <fullName evidence="2">Uncharacterized protein</fullName>
    </submittedName>
</protein>
<feature type="region of interest" description="Disordered" evidence="1">
    <location>
        <begin position="1"/>
        <end position="42"/>
    </location>
</feature>
<name>A0AAJ0MQW8_9PEZI</name>
<dbReference type="Proteomes" id="UP001285908">
    <property type="component" value="Unassembled WGS sequence"/>
</dbReference>
<keyword evidence="3" id="KW-1185">Reference proteome</keyword>
<dbReference type="GeneID" id="87870557"/>
<accession>A0AAJ0MQW8</accession>
<gene>
    <name evidence="2" type="ORF">B0T23DRAFT_172341</name>
</gene>
<organism evidence="2 3">
    <name type="scientific">Neurospora hispaniola</name>
    <dbReference type="NCBI Taxonomy" id="588809"/>
    <lineage>
        <taxon>Eukaryota</taxon>
        <taxon>Fungi</taxon>
        <taxon>Dikarya</taxon>
        <taxon>Ascomycota</taxon>
        <taxon>Pezizomycotina</taxon>
        <taxon>Sordariomycetes</taxon>
        <taxon>Sordariomycetidae</taxon>
        <taxon>Sordariales</taxon>
        <taxon>Sordariaceae</taxon>
        <taxon>Neurospora</taxon>
    </lineage>
</organism>
<evidence type="ECO:0000256" key="1">
    <source>
        <dbReference type="SAM" id="MobiDB-lite"/>
    </source>
</evidence>
<dbReference type="RefSeq" id="XP_062692070.1">
    <property type="nucleotide sequence ID" value="XM_062832935.1"/>
</dbReference>
<evidence type="ECO:0000313" key="2">
    <source>
        <dbReference type="EMBL" id="KAK3490887.1"/>
    </source>
</evidence>